<keyword evidence="1" id="KW-1133">Transmembrane helix</keyword>
<keyword evidence="3" id="KW-1185">Reference proteome</keyword>
<comment type="caution">
    <text evidence="2">The sequence shown here is derived from an EMBL/GenBank/DDBJ whole genome shotgun (WGS) entry which is preliminary data.</text>
</comment>
<keyword evidence="1" id="KW-0472">Membrane</keyword>
<reference evidence="2 3" key="2">
    <citation type="submission" date="2020-03" db="EMBL/GenBank/DDBJ databases">
        <authorList>
            <person name="Ichikawa N."/>
            <person name="Kimura A."/>
            <person name="Kitahashi Y."/>
            <person name="Uohara A."/>
        </authorList>
    </citation>
    <scope>NUCLEOTIDE SEQUENCE [LARGE SCALE GENOMIC DNA]</scope>
    <source>
        <strain evidence="2 3">NBRC 108639</strain>
    </source>
</reference>
<dbReference type="AlphaFoldDB" id="A0A6V8KHJ1"/>
<feature type="transmembrane region" description="Helical" evidence="1">
    <location>
        <begin position="110"/>
        <end position="132"/>
    </location>
</feature>
<gene>
    <name evidence="2" type="ORF">Phou_061210</name>
</gene>
<protein>
    <submittedName>
        <fullName evidence="2">Uncharacterized protein</fullName>
    </submittedName>
</protein>
<proteinExistence type="predicted"/>
<name>A0A6V8KHJ1_9ACTN</name>
<evidence type="ECO:0000313" key="2">
    <source>
        <dbReference type="EMBL" id="GFJ81941.1"/>
    </source>
</evidence>
<dbReference type="EMBL" id="BLPF01000002">
    <property type="protein sequence ID" value="GFJ81941.1"/>
    <property type="molecule type" value="Genomic_DNA"/>
</dbReference>
<evidence type="ECO:0000256" key="1">
    <source>
        <dbReference type="SAM" id="Phobius"/>
    </source>
</evidence>
<feature type="transmembrane region" description="Helical" evidence="1">
    <location>
        <begin position="20"/>
        <end position="43"/>
    </location>
</feature>
<reference evidence="2 3" key="1">
    <citation type="submission" date="2020-03" db="EMBL/GenBank/DDBJ databases">
        <title>Whole genome shotgun sequence of Phytohabitans houttuyneae NBRC 108639.</title>
        <authorList>
            <person name="Komaki H."/>
            <person name="Tamura T."/>
        </authorList>
    </citation>
    <scope>NUCLEOTIDE SEQUENCE [LARGE SCALE GENOMIC DNA]</scope>
    <source>
        <strain evidence="2 3">NBRC 108639</strain>
    </source>
</reference>
<feature type="transmembrane region" description="Helical" evidence="1">
    <location>
        <begin position="73"/>
        <end position="90"/>
    </location>
</feature>
<accession>A0A6V8KHJ1</accession>
<dbReference type="Proteomes" id="UP000482800">
    <property type="component" value="Unassembled WGS sequence"/>
</dbReference>
<dbReference type="RefSeq" id="WP_173061810.1">
    <property type="nucleotide sequence ID" value="NZ_BLPF01000002.1"/>
</dbReference>
<keyword evidence="1" id="KW-0812">Transmembrane</keyword>
<evidence type="ECO:0000313" key="3">
    <source>
        <dbReference type="Proteomes" id="UP000482800"/>
    </source>
</evidence>
<sequence>MPPEEGSLRQYDPLRFLEDGLKFVFSWVALMPIAVIVSGKIVGTSLKMPRQTKQMFRIPVPRILNLEARGDEVVFGFAAFFLNFMAIALPAGRPAYNMFVDRFGVDPGQFNSLCILSSFAAVCTSILFVAALRFSGRLRSATDGTLREHARMINEIASSESNPEQGK</sequence>
<organism evidence="2 3">
    <name type="scientific">Phytohabitans houttuyneae</name>
    <dbReference type="NCBI Taxonomy" id="1076126"/>
    <lineage>
        <taxon>Bacteria</taxon>
        <taxon>Bacillati</taxon>
        <taxon>Actinomycetota</taxon>
        <taxon>Actinomycetes</taxon>
        <taxon>Micromonosporales</taxon>
        <taxon>Micromonosporaceae</taxon>
    </lineage>
</organism>